<evidence type="ECO:0000256" key="1">
    <source>
        <dbReference type="SAM" id="Phobius"/>
    </source>
</evidence>
<keyword evidence="1" id="KW-0472">Membrane</keyword>
<reference evidence="4" key="2">
    <citation type="submission" date="2025-04" db="UniProtKB">
        <authorList>
            <consortium name="RefSeq"/>
        </authorList>
    </citation>
    <scope>IDENTIFICATION</scope>
</reference>
<dbReference type="Proteomes" id="UP001652680">
    <property type="component" value="Unassembled WGS sequence"/>
</dbReference>
<evidence type="ECO:0000313" key="2">
    <source>
        <dbReference type="EnsemblMetazoa" id="XP_016991430.1"/>
    </source>
</evidence>
<accession>A0A6P4FLK8</accession>
<sequence length="173" mass="20315">MQSSGDYFKNFIPVKIYQSASSLYMTCISKLPRNFIPPNCDQRLVIEQALVSAVDEALYPDEFEKRQREAREMLLKSQENRLIQMGLSRNSTDLEAFLTEDDGDEDYREPVRLKSETLLEEYRNLYEKPSKTDVREYLPLKEIKQYMSLALSFFILACSVFILIKCGHHNYFL</sequence>
<keyword evidence="3" id="KW-1185">Reference proteome</keyword>
<organism evidence="4">
    <name type="scientific">Drosophila rhopaloa</name>
    <name type="common">Fruit fly</name>
    <dbReference type="NCBI Taxonomy" id="1041015"/>
    <lineage>
        <taxon>Eukaryota</taxon>
        <taxon>Metazoa</taxon>
        <taxon>Ecdysozoa</taxon>
        <taxon>Arthropoda</taxon>
        <taxon>Hexapoda</taxon>
        <taxon>Insecta</taxon>
        <taxon>Pterygota</taxon>
        <taxon>Neoptera</taxon>
        <taxon>Endopterygota</taxon>
        <taxon>Diptera</taxon>
        <taxon>Brachycera</taxon>
        <taxon>Muscomorpha</taxon>
        <taxon>Ephydroidea</taxon>
        <taxon>Drosophilidae</taxon>
        <taxon>Drosophila</taxon>
        <taxon>Sophophora</taxon>
    </lineage>
</organism>
<dbReference type="OrthoDB" id="7860976at2759"/>
<evidence type="ECO:0000313" key="4">
    <source>
        <dbReference type="RefSeq" id="XP_016991430.1"/>
    </source>
</evidence>
<dbReference type="GeneID" id="108053333"/>
<evidence type="ECO:0000313" key="3">
    <source>
        <dbReference type="Proteomes" id="UP001652680"/>
    </source>
</evidence>
<keyword evidence="1" id="KW-0812">Transmembrane</keyword>
<dbReference type="AlphaFoldDB" id="A0A6P4FLK8"/>
<gene>
    <name evidence="4" type="primary">LOC108053333</name>
    <name evidence="2" type="synonym">108053333</name>
</gene>
<dbReference type="RefSeq" id="XP_016991430.1">
    <property type="nucleotide sequence ID" value="XM_017135941.1"/>
</dbReference>
<name>A0A6P4FLK8_DRORH</name>
<feature type="transmembrane region" description="Helical" evidence="1">
    <location>
        <begin position="146"/>
        <end position="164"/>
    </location>
</feature>
<protein>
    <submittedName>
        <fullName evidence="4">Uncharacterized protein LOC108053333 isoform X1</fullName>
    </submittedName>
</protein>
<dbReference type="EnsemblMetazoa" id="XM_017135941.2">
    <property type="protein sequence ID" value="XP_016991430.1"/>
    <property type="gene ID" value="LOC108053333"/>
</dbReference>
<keyword evidence="1" id="KW-1133">Transmembrane helix</keyword>
<proteinExistence type="predicted"/>
<reference evidence="3" key="1">
    <citation type="journal article" date="2021" name="Elife">
        <title>Highly contiguous assemblies of 101 drosophilid genomes.</title>
        <authorList>
            <person name="Kim B.Y."/>
            <person name="Wang J.R."/>
            <person name="Miller D.E."/>
            <person name="Barmina O."/>
            <person name="Delaney E."/>
            <person name="Thompson A."/>
            <person name="Comeault A.A."/>
            <person name="Peede D."/>
            <person name="D'Agostino E.R."/>
            <person name="Pelaez J."/>
            <person name="Aguilar J.M."/>
            <person name="Haji D."/>
            <person name="Matsunaga T."/>
            <person name="Armstrong E.E."/>
            <person name="Zych M."/>
            <person name="Ogawa Y."/>
            <person name="Stamenkovic-Radak M."/>
            <person name="Jelic M."/>
            <person name="Veselinovic M.S."/>
            <person name="Tanaskovic M."/>
            <person name="Eric P."/>
            <person name="Gao J.J."/>
            <person name="Katoh T.K."/>
            <person name="Toda M.J."/>
            <person name="Watabe H."/>
            <person name="Watada M."/>
            <person name="Davis J.S."/>
            <person name="Moyle L.C."/>
            <person name="Manoli G."/>
            <person name="Bertolini E."/>
            <person name="Kostal V."/>
            <person name="Hawley R.S."/>
            <person name="Takahashi A."/>
            <person name="Jones C.D."/>
            <person name="Price D.K."/>
            <person name="Whiteman N."/>
            <person name="Kopp A."/>
            <person name="Matute D.R."/>
            <person name="Petrov D.A."/>
        </authorList>
    </citation>
    <scope>NUCLEOTIDE SEQUENCE [LARGE SCALE GENOMIC DNA]</scope>
</reference>
<reference evidence="2" key="3">
    <citation type="submission" date="2025-05" db="UniProtKB">
        <authorList>
            <consortium name="EnsemblMetazoa"/>
        </authorList>
    </citation>
    <scope>IDENTIFICATION</scope>
</reference>